<evidence type="ECO:0000313" key="8">
    <source>
        <dbReference type="Proteomes" id="UP000663855"/>
    </source>
</evidence>
<evidence type="ECO:0000313" key="7">
    <source>
        <dbReference type="EMBL" id="CAF4472627.1"/>
    </source>
</evidence>
<organism evidence="3 8">
    <name type="scientific">Rotaria magnacalcarata</name>
    <dbReference type="NCBI Taxonomy" id="392030"/>
    <lineage>
        <taxon>Eukaryota</taxon>
        <taxon>Metazoa</taxon>
        <taxon>Spiralia</taxon>
        <taxon>Gnathifera</taxon>
        <taxon>Rotifera</taxon>
        <taxon>Eurotatoria</taxon>
        <taxon>Bdelloidea</taxon>
        <taxon>Philodinida</taxon>
        <taxon>Philodinidae</taxon>
        <taxon>Rotaria</taxon>
    </lineage>
</organism>
<keyword evidence="1" id="KW-1133">Transmembrane helix</keyword>
<dbReference type="Proteomes" id="UP000663856">
    <property type="component" value="Unassembled WGS sequence"/>
</dbReference>
<keyword evidence="9" id="KW-1185">Reference proteome</keyword>
<evidence type="ECO:0000313" key="3">
    <source>
        <dbReference type="EMBL" id="CAF1334111.1"/>
    </source>
</evidence>
<dbReference type="EMBL" id="CAJNRF010000353">
    <property type="protein sequence ID" value="CAF1956160.1"/>
    <property type="molecule type" value="Genomic_DNA"/>
</dbReference>
<dbReference type="EMBL" id="CAJNOV010008696">
    <property type="protein sequence ID" value="CAF1334111.1"/>
    <property type="molecule type" value="Genomic_DNA"/>
</dbReference>
<dbReference type="InterPro" id="IPR049342">
    <property type="entry name" value="TRAF1-6_MATH_dom"/>
</dbReference>
<evidence type="ECO:0000313" key="4">
    <source>
        <dbReference type="EMBL" id="CAF1956160.1"/>
    </source>
</evidence>
<dbReference type="Proteomes" id="UP000676336">
    <property type="component" value="Unassembled WGS sequence"/>
</dbReference>
<comment type="caution">
    <text evidence="3">The sequence shown here is derived from an EMBL/GenBank/DDBJ whole genome shotgun (WGS) entry which is preliminary data.</text>
</comment>
<feature type="transmembrane region" description="Helical" evidence="1">
    <location>
        <begin position="53"/>
        <end position="76"/>
    </location>
</feature>
<protein>
    <recommendedName>
        <fullName evidence="2">MATH domain-containing protein</fullName>
    </recommendedName>
</protein>
<dbReference type="Proteomes" id="UP000663855">
    <property type="component" value="Unassembled WGS sequence"/>
</dbReference>
<dbReference type="GO" id="GO:0043122">
    <property type="term" value="P:regulation of canonical NF-kappaB signal transduction"/>
    <property type="evidence" value="ECO:0007669"/>
    <property type="project" value="TreeGrafter"/>
</dbReference>
<dbReference type="SMART" id="SM00061">
    <property type="entry name" value="MATH"/>
    <property type="match status" value="1"/>
</dbReference>
<feature type="domain" description="MATH" evidence="2">
    <location>
        <begin position="408"/>
        <end position="560"/>
    </location>
</feature>
<dbReference type="PANTHER" id="PTHR10131">
    <property type="entry name" value="TNF RECEPTOR ASSOCIATED FACTOR"/>
    <property type="match status" value="1"/>
</dbReference>
<evidence type="ECO:0000313" key="6">
    <source>
        <dbReference type="EMBL" id="CAF4184601.1"/>
    </source>
</evidence>
<accession>A0A815G595</accession>
<evidence type="ECO:0000313" key="9">
    <source>
        <dbReference type="Proteomes" id="UP000663866"/>
    </source>
</evidence>
<evidence type="ECO:0000259" key="2">
    <source>
        <dbReference type="PROSITE" id="PS50144"/>
    </source>
</evidence>
<keyword evidence="1" id="KW-0472">Membrane</keyword>
<dbReference type="AlphaFoldDB" id="A0A815G595"/>
<name>A0A815G595_9BILA</name>
<dbReference type="InterPro" id="IPR002083">
    <property type="entry name" value="MATH/TRAF_dom"/>
</dbReference>
<dbReference type="SUPFAM" id="SSF49599">
    <property type="entry name" value="TRAF domain-like"/>
    <property type="match status" value="1"/>
</dbReference>
<dbReference type="Proteomes" id="UP000663866">
    <property type="component" value="Unassembled WGS sequence"/>
</dbReference>
<dbReference type="InterPro" id="IPR013083">
    <property type="entry name" value="Znf_RING/FYVE/PHD"/>
</dbReference>
<dbReference type="SUPFAM" id="SSF57850">
    <property type="entry name" value="RING/U-box"/>
    <property type="match status" value="1"/>
</dbReference>
<feature type="transmembrane region" description="Helical" evidence="1">
    <location>
        <begin position="97"/>
        <end position="115"/>
    </location>
</feature>
<dbReference type="PROSITE" id="PS50144">
    <property type="entry name" value="MATH"/>
    <property type="match status" value="1"/>
</dbReference>
<dbReference type="EMBL" id="CAJOBI010074559">
    <property type="protein sequence ID" value="CAF4472627.1"/>
    <property type="molecule type" value="Genomic_DNA"/>
</dbReference>
<dbReference type="Proteomes" id="UP000663824">
    <property type="component" value="Unassembled WGS sequence"/>
</dbReference>
<keyword evidence="1" id="KW-0812">Transmembrane</keyword>
<evidence type="ECO:0000256" key="1">
    <source>
        <dbReference type="SAM" id="Phobius"/>
    </source>
</evidence>
<reference evidence="3" key="1">
    <citation type="submission" date="2021-02" db="EMBL/GenBank/DDBJ databases">
        <authorList>
            <person name="Nowell W R."/>
        </authorList>
    </citation>
    <scope>NUCLEOTIDE SEQUENCE</scope>
</reference>
<dbReference type="InterPro" id="IPR008974">
    <property type="entry name" value="TRAF-like"/>
</dbReference>
<dbReference type="GO" id="GO:0009898">
    <property type="term" value="C:cytoplasmic side of plasma membrane"/>
    <property type="evidence" value="ECO:0007669"/>
    <property type="project" value="TreeGrafter"/>
</dbReference>
<gene>
    <name evidence="3" type="ORF">CJN711_LOCUS18580</name>
    <name evidence="5" type="ORF">MBJ925_LOCUS11403</name>
    <name evidence="6" type="ORF">OVN521_LOCUS25479</name>
    <name evidence="7" type="ORF">SMN809_LOCUS33657</name>
    <name evidence="4" type="ORF">WKI299_LOCUS2610</name>
</gene>
<dbReference type="Pfam" id="PF21355">
    <property type="entry name" value="TRAF-mep_MATH"/>
    <property type="match status" value="1"/>
</dbReference>
<dbReference type="Gene3D" id="2.60.210.10">
    <property type="entry name" value="Apoptosis, Tumor Necrosis Factor Receptor Associated Protein 2, Chain A"/>
    <property type="match status" value="1"/>
</dbReference>
<dbReference type="EMBL" id="CAJOBG010006359">
    <property type="protein sequence ID" value="CAF4184601.1"/>
    <property type="molecule type" value="Genomic_DNA"/>
</dbReference>
<dbReference type="Gene3D" id="3.30.40.10">
    <property type="entry name" value="Zinc/RING finger domain, C3HC4 (zinc finger)"/>
    <property type="match status" value="1"/>
</dbReference>
<sequence length="600" mass="71062">MPAQMRSFLQMSISMFSSPKLFLHSTIVYAAFNIFPSSPECNQHWTTVLWQEILNQILTIFVINVLVLSFLVYAYISYNPLRANWREFIREKSDASIEIIILIVVSNLVGARIRIDIGRKSLDRLLADRCFHLLPLEISVHDEDDDSFEFDEKFYQSQFKNICFRSVRRTSNRNSLTSQNGFRVKNIEGIDQRFICQFCRLVLREPYQLRCGHHRCQLCIDEKQCIVHWSTCTETRTIRRVRFDADFRTELECLLVSCYVCNWTGPLKIYQEHLDDNHGNRFLICSLCNKQVLRRKITEHYMTQTHQLMLINIILYLQSIKNKTHHQQQQILTSTESILDTRVKQIRNQFYSQYSSLQLQKHELLLIGTLAREIEYCLQRKRAVQNVCKREVLHMERNFEQKHFVSFNGILIWNINNFQEKFDDAKFERQRSIYSPEFYSANFGYKMCARLFLNGTNDVRNKHMSIFFILMSGEYDAILHWPFHFKVIFSLLNQSTAVDSNRLSDLSKSIWPNTGSICFQRPRLAMNEAYGIKKFIALDEFQMNRNHFVQNDTIVIKIELDFMSTPPENRTDAGEMLMIDEQHMDTVEEDLMRKILSFNG</sequence>
<proteinExistence type="predicted"/>
<dbReference type="EMBL" id="CAJNRE010005041">
    <property type="protein sequence ID" value="CAF2041167.1"/>
    <property type="molecule type" value="Genomic_DNA"/>
</dbReference>
<dbReference type="GO" id="GO:0005164">
    <property type="term" value="F:tumor necrosis factor receptor binding"/>
    <property type="evidence" value="ECO:0007669"/>
    <property type="project" value="TreeGrafter"/>
</dbReference>
<evidence type="ECO:0000313" key="5">
    <source>
        <dbReference type="EMBL" id="CAF2041167.1"/>
    </source>
</evidence>
<dbReference type="PANTHER" id="PTHR10131:SF138">
    <property type="entry name" value="RE66324P"/>
    <property type="match status" value="1"/>
</dbReference>